<name>A0A4C1UVY7_EUMVA</name>
<dbReference type="EMBL" id="BGZK01000229">
    <property type="protein sequence ID" value="GBP30152.1"/>
    <property type="molecule type" value="Genomic_DNA"/>
</dbReference>
<dbReference type="Proteomes" id="UP000299102">
    <property type="component" value="Unassembled WGS sequence"/>
</dbReference>
<accession>A0A4C1UVY7</accession>
<proteinExistence type="predicted"/>
<comment type="caution">
    <text evidence="2">The sequence shown here is derived from an EMBL/GenBank/DDBJ whole genome shotgun (WGS) entry which is preliminary data.</text>
</comment>
<sequence>MGIETRMEFRKQLKSVRPRPNATKKCTGHVKSVAGDGRRSDTMGGTLRTLRRLRRPDVGGECWRTLTGIVTNVTLTVKVMDLYAKKKSIDFLLYKAHGARKREEAAGAELKASGNFEQLRRRKQFDRQKGELSLEDLGALRFPPLRHFGISAASPTLVRPQRCGHMSAYAARDFRHGGRRIRAA</sequence>
<gene>
    <name evidence="2" type="ORF">EVAR_94997_1</name>
</gene>
<organism evidence="2 3">
    <name type="scientific">Eumeta variegata</name>
    <name type="common">Bagworm moth</name>
    <name type="synonym">Eumeta japonica</name>
    <dbReference type="NCBI Taxonomy" id="151549"/>
    <lineage>
        <taxon>Eukaryota</taxon>
        <taxon>Metazoa</taxon>
        <taxon>Ecdysozoa</taxon>
        <taxon>Arthropoda</taxon>
        <taxon>Hexapoda</taxon>
        <taxon>Insecta</taxon>
        <taxon>Pterygota</taxon>
        <taxon>Neoptera</taxon>
        <taxon>Endopterygota</taxon>
        <taxon>Lepidoptera</taxon>
        <taxon>Glossata</taxon>
        <taxon>Ditrysia</taxon>
        <taxon>Tineoidea</taxon>
        <taxon>Psychidae</taxon>
        <taxon>Oiketicinae</taxon>
        <taxon>Eumeta</taxon>
    </lineage>
</organism>
<keyword evidence="3" id="KW-1185">Reference proteome</keyword>
<reference evidence="2 3" key="1">
    <citation type="journal article" date="2019" name="Commun. Biol.">
        <title>The bagworm genome reveals a unique fibroin gene that provides high tensile strength.</title>
        <authorList>
            <person name="Kono N."/>
            <person name="Nakamura H."/>
            <person name="Ohtoshi R."/>
            <person name="Tomita M."/>
            <person name="Numata K."/>
            <person name="Arakawa K."/>
        </authorList>
    </citation>
    <scope>NUCLEOTIDE SEQUENCE [LARGE SCALE GENOMIC DNA]</scope>
</reference>
<evidence type="ECO:0000256" key="1">
    <source>
        <dbReference type="SAM" id="MobiDB-lite"/>
    </source>
</evidence>
<dbReference type="AlphaFoldDB" id="A0A4C1UVY7"/>
<evidence type="ECO:0000313" key="2">
    <source>
        <dbReference type="EMBL" id="GBP30152.1"/>
    </source>
</evidence>
<protein>
    <submittedName>
        <fullName evidence="2">Uncharacterized protein</fullName>
    </submittedName>
</protein>
<feature type="region of interest" description="Disordered" evidence="1">
    <location>
        <begin position="19"/>
        <end position="44"/>
    </location>
</feature>
<evidence type="ECO:0000313" key="3">
    <source>
        <dbReference type="Proteomes" id="UP000299102"/>
    </source>
</evidence>